<reference evidence="6" key="1">
    <citation type="submission" date="2025-08" db="UniProtKB">
        <authorList>
            <consortium name="Ensembl"/>
        </authorList>
    </citation>
    <scope>IDENTIFICATION</scope>
</reference>
<dbReference type="GO" id="GO:0010737">
    <property type="term" value="P:protein kinase A signaling"/>
    <property type="evidence" value="ECO:0007669"/>
    <property type="project" value="TreeGrafter"/>
</dbReference>
<keyword evidence="4" id="KW-0372">Hormone</keyword>
<evidence type="ECO:0000313" key="7">
    <source>
        <dbReference type="Proteomes" id="UP000261480"/>
    </source>
</evidence>
<dbReference type="GO" id="GO:0031769">
    <property type="term" value="F:glucagon receptor binding"/>
    <property type="evidence" value="ECO:0007669"/>
    <property type="project" value="TreeGrafter"/>
</dbReference>
<dbReference type="PANTHER" id="PTHR11418">
    <property type="entry name" value="GLUCAGON"/>
    <property type="match status" value="1"/>
</dbReference>
<evidence type="ECO:0000256" key="1">
    <source>
        <dbReference type="ARBA" id="ARBA00004613"/>
    </source>
</evidence>
<evidence type="ECO:0000259" key="5">
    <source>
        <dbReference type="PROSITE" id="PS00260"/>
    </source>
</evidence>
<dbReference type="GO" id="GO:0005615">
    <property type="term" value="C:extracellular space"/>
    <property type="evidence" value="ECO:0007669"/>
    <property type="project" value="TreeGrafter"/>
</dbReference>
<dbReference type="STRING" id="48701.ENSPMEP00000008374"/>
<evidence type="ECO:0000313" key="6">
    <source>
        <dbReference type="Ensembl" id="ENSPMEP00000008374.1"/>
    </source>
</evidence>
<sequence>TVAAPFLYIKIMETFLPAAEGLTVFSRRIGPDIIQNFKRHSDGTFTSDFINNLDRMKAKDFVEWLSSLKQER</sequence>
<protein>
    <recommendedName>
        <fullName evidence="5">Glucagon / GIP / secretin / VIP family domain-containing protein</fullName>
    </recommendedName>
</protein>
<dbReference type="InterPro" id="IPR015550">
    <property type="entry name" value="Glucagon"/>
</dbReference>
<keyword evidence="7" id="KW-1185">Reference proteome</keyword>
<dbReference type="Gene3D" id="6.10.250.590">
    <property type="match status" value="1"/>
</dbReference>
<comment type="similarity">
    <text evidence="2">Belongs to the glucagon family.</text>
</comment>
<dbReference type="Pfam" id="PF00123">
    <property type="entry name" value="Hormone_2"/>
    <property type="match status" value="1"/>
</dbReference>
<dbReference type="InterPro" id="IPR000532">
    <property type="entry name" value="Glucagon_GIP_secretin_VIP"/>
</dbReference>
<dbReference type="PROSITE" id="PS00260">
    <property type="entry name" value="GLUCAGON"/>
    <property type="match status" value="1"/>
</dbReference>
<reference evidence="6" key="2">
    <citation type="submission" date="2025-09" db="UniProtKB">
        <authorList>
            <consortium name="Ensembl"/>
        </authorList>
    </citation>
    <scope>IDENTIFICATION</scope>
</reference>
<dbReference type="GO" id="GO:0005179">
    <property type="term" value="F:hormone activity"/>
    <property type="evidence" value="ECO:0007669"/>
    <property type="project" value="UniProtKB-KW"/>
</dbReference>
<dbReference type="Ensembl" id="ENSPMET00000002541.1">
    <property type="protein sequence ID" value="ENSPMEP00000008374.1"/>
    <property type="gene ID" value="ENSPMEG00000010135.1"/>
</dbReference>
<evidence type="ECO:0000256" key="3">
    <source>
        <dbReference type="ARBA" id="ARBA00022525"/>
    </source>
</evidence>
<dbReference type="AlphaFoldDB" id="A0A3B3X099"/>
<accession>A0A3B3X099</accession>
<proteinExistence type="inferred from homology"/>
<name>A0A3B3X099_9TELE</name>
<evidence type="ECO:0000256" key="4">
    <source>
        <dbReference type="ARBA" id="ARBA00022702"/>
    </source>
</evidence>
<dbReference type="GO" id="GO:0007188">
    <property type="term" value="P:adenylate cyclase-modulating G protein-coupled receptor signaling pathway"/>
    <property type="evidence" value="ECO:0007669"/>
    <property type="project" value="TreeGrafter"/>
</dbReference>
<dbReference type="GO" id="GO:0035774">
    <property type="term" value="P:positive regulation of insulin secretion involved in cellular response to glucose stimulus"/>
    <property type="evidence" value="ECO:0007669"/>
    <property type="project" value="TreeGrafter"/>
</dbReference>
<dbReference type="PANTHER" id="PTHR11418:SF0">
    <property type="entry name" value="PRO-GLUCAGON"/>
    <property type="match status" value="1"/>
</dbReference>
<feature type="domain" description="Glucagon / GIP / secretin / VIP family" evidence="5">
    <location>
        <begin position="40"/>
        <end position="62"/>
    </location>
</feature>
<dbReference type="SMART" id="SM00070">
    <property type="entry name" value="GLUCA"/>
    <property type="match status" value="1"/>
</dbReference>
<comment type="subcellular location">
    <subcellularLocation>
        <location evidence="1">Secreted</location>
    </subcellularLocation>
</comment>
<keyword evidence="3" id="KW-0964">Secreted</keyword>
<dbReference type="GO" id="GO:0043066">
    <property type="term" value="P:negative regulation of apoptotic process"/>
    <property type="evidence" value="ECO:0007669"/>
    <property type="project" value="TreeGrafter"/>
</dbReference>
<evidence type="ECO:0000256" key="2">
    <source>
        <dbReference type="ARBA" id="ARBA00008369"/>
    </source>
</evidence>
<organism evidence="6 7">
    <name type="scientific">Poecilia mexicana</name>
    <dbReference type="NCBI Taxonomy" id="48701"/>
    <lineage>
        <taxon>Eukaryota</taxon>
        <taxon>Metazoa</taxon>
        <taxon>Chordata</taxon>
        <taxon>Craniata</taxon>
        <taxon>Vertebrata</taxon>
        <taxon>Euteleostomi</taxon>
        <taxon>Actinopterygii</taxon>
        <taxon>Neopterygii</taxon>
        <taxon>Teleostei</taxon>
        <taxon>Neoteleostei</taxon>
        <taxon>Acanthomorphata</taxon>
        <taxon>Ovalentaria</taxon>
        <taxon>Atherinomorphae</taxon>
        <taxon>Cyprinodontiformes</taxon>
        <taxon>Poeciliidae</taxon>
        <taxon>Poeciliinae</taxon>
        <taxon>Poecilia</taxon>
    </lineage>
</organism>
<dbReference type="Proteomes" id="UP000261480">
    <property type="component" value="Unplaced"/>
</dbReference>